<proteinExistence type="predicted"/>
<dbReference type="AlphaFoldDB" id="A0A6J6UTN7"/>
<sequence length="76" mass="8575">MSRLTGSSVKPIVTVAFVLALAFEELFVSEPTEAALAISVVTSRSDAQIREILAMRFRSNFVMRPLNLYYLRLNRP</sequence>
<gene>
    <name evidence="1" type="ORF">UFOPK2855_00754</name>
</gene>
<name>A0A6J6UTN7_9ZZZZ</name>
<reference evidence="1" key="1">
    <citation type="submission" date="2020-05" db="EMBL/GenBank/DDBJ databases">
        <authorList>
            <person name="Chiriac C."/>
            <person name="Salcher M."/>
            <person name="Ghai R."/>
            <person name="Kavagutti S V."/>
        </authorList>
    </citation>
    <scope>NUCLEOTIDE SEQUENCE</scope>
</reference>
<dbReference type="EMBL" id="CAEZZK010000137">
    <property type="protein sequence ID" value="CAB4762535.1"/>
    <property type="molecule type" value="Genomic_DNA"/>
</dbReference>
<organism evidence="1">
    <name type="scientific">freshwater metagenome</name>
    <dbReference type="NCBI Taxonomy" id="449393"/>
    <lineage>
        <taxon>unclassified sequences</taxon>
        <taxon>metagenomes</taxon>
        <taxon>ecological metagenomes</taxon>
    </lineage>
</organism>
<evidence type="ECO:0000313" key="1">
    <source>
        <dbReference type="EMBL" id="CAB4762535.1"/>
    </source>
</evidence>
<protein>
    <submittedName>
        <fullName evidence="1">Unannotated protein</fullName>
    </submittedName>
</protein>
<accession>A0A6J6UTN7</accession>